<accession>A0A3B0XHY6</accession>
<name>A0A3B0XHY6_9ZZZZ</name>
<dbReference type="InterPro" id="IPR018946">
    <property type="entry name" value="PhoD-like_MPP"/>
</dbReference>
<dbReference type="Gene3D" id="2.60.40.380">
    <property type="entry name" value="Purple acid phosphatase-like, N-terminal"/>
    <property type="match status" value="1"/>
</dbReference>
<reference evidence="3" key="1">
    <citation type="submission" date="2018-06" db="EMBL/GenBank/DDBJ databases">
        <authorList>
            <person name="Zhirakovskaya E."/>
        </authorList>
    </citation>
    <scope>NUCLEOTIDE SEQUENCE</scope>
</reference>
<dbReference type="CDD" id="cd07389">
    <property type="entry name" value="MPP_PhoD"/>
    <property type="match status" value="1"/>
</dbReference>
<dbReference type="InterPro" id="IPR038607">
    <property type="entry name" value="PhoD-like_sf"/>
</dbReference>
<dbReference type="GO" id="GO:0046872">
    <property type="term" value="F:metal ion binding"/>
    <property type="evidence" value="ECO:0007669"/>
    <property type="project" value="InterPro"/>
</dbReference>
<sequence length="559" mass="64716">MKCVSGYDREGFGAKFSDAAIIGHTTCCESRIWTRVKTEGEFSLVIFETFKKFSPDDIGKKPVDEYLRENNAHIKAQLKHTFKYSTDLTHVFQITGLAPQTTYYYAVIASPETKVSPRWRLGYEKSYSFKTMPEQSDTVSFGVTSCHDPFNKGYIAGGGLWDEFYDVLDEKNADFVLACGDQVYVDTTEDDVWKWLNEHKDCLYKEYADDIDGLKAFCVSIYRRVYRKYWQSPGLQRVFSRFPTYMIWDDHEIMDGWGSYTEKERLALLDYSFDFGEDDLDEDEPEESDKFKRLLITSMFFAARKVYIEYQHSHNPQTDTDPQTNDIQLDYSFEQNNMGFYTLDMRSDHDFEKNPGDARLLGTSQFERFKSWIESDAAKAMDVLFIVASVPVVHWHSTFINSLDKLAAKDDFRDEWDHESNYRERDKLLDLVFNYSASSGKAVVFLSGDVHSSAIFELTRDNAKRARIFQFTSSSITRPPAPWVAELMTLEKGRLGRNDSVEDNEVTRFKKRAFIAQYNFGLIECKKTTDGELSIWGSIYSGGRDTDVHGLSKKRVQFV</sequence>
<dbReference type="PANTHER" id="PTHR37031">
    <property type="entry name" value="METALLOPHOSPHATASE BINDING DOMAIN PROTEIN"/>
    <property type="match status" value="1"/>
</dbReference>
<evidence type="ECO:0000259" key="2">
    <source>
        <dbReference type="Pfam" id="PF09423"/>
    </source>
</evidence>
<dbReference type="Gene3D" id="3.60.21.70">
    <property type="entry name" value="PhoD-like phosphatase"/>
    <property type="match status" value="1"/>
</dbReference>
<dbReference type="GO" id="GO:0003993">
    <property type="term" value="F:acid phosphatase activity"/>
    <property type="evidence" value="ECO:0007669"/>
    <property type="project" value="InterPro"/>
</dbReference>
<organism evidence="3">
    <name type="scientific">hydrothermal vent metagenome</name>
    <dbReference type="NCBI Taxonomy" id="652676"/>
    <lineage>
        <taxon>unclassified sequences</taxon>
        <taxon>metagenomes</taxon>
        <taxon>ecological metagenomes</taxon>
    </lineage>
</organism>
<dbReference type="SUPFAM" id="SSF49363">
    <property type="entry name" value="Purple acid phosphatase, N-terminal domain"/>
    <property type="match status" value="1"/>
</dbReference>
<dbReference type="EMBL" id="UOFH01000235">
    <property type="protein sequence ID" value="VAW63022.1"/>
    <property type="molecule type" value="Genomic_DNA"/>
</dbReference>
<dbReference type="SUPFAM" id="SSF56300">
    <property type="entry name" value="Metallo-dependent phosphatases"/>
    <property type="match status" value="1"/>
</dbReference>
<keyword evidence="1" id="KW-0732">Signal</keyword>
<feature type="domain" description="PhoD-like phosphatase metallophosphatase" evidence="2">
    <location>
        <begin position="141"/>
        <end position="528"/>
    </location>
</feature>
<evidence type="ECO:0000256" key="1">
    <source>
        <dbReference type="ARBA" id="ARBA00022729"/>
    </source>
</evidence>
<dbReference type="AlphaFoldDB" id="A0A3B0XHY6"/>
<protein>
    <recommendedName>
        <fullName evidence="2">PhoD-like phosphatase metallophosphatase domain-containing protein</fullName>
    </recommendedName>
</protein>
<evidence type="ECO:0000313" key="3">
    <source>
        <dbReference type="EMBL" id="VAW63022.1"/>
    </source>
</evidence>
<dbReference type="PANTHER" id="PTHR37031:SF2">
    <property type="entry name" value="PHOD-LIKE PHOSPHATASE METALLOPHOSPHATASE DOMAIN-CONTAINING PROTEIN"/>
    <property type="match status" value="1"/>
</dbReference>
<dbReference type="InterPro" id="IPR008963">
    <property type="entry name" value="Purple_acid_Pase-like_N"/>
</dbReference>
<proteinExistence type="predicted"/>
<dbReference type="InterPro" id="IPR029052">
    <property type="entry name" value="Metallo-depent_PP-like"/>
</dbReference>
<dbReference type="Pfam" id="PF09423">
    <property type="entry name" value="PhoD"/>
    <property type="match status" value="1"/>
</dbReference>
<gene>
    <name evidence="3" type="ORF">MNBD_GAMMA08-2605</name>
</gene>